<dbReference type="STRING" id="307972.A0A2G8KQ42"/>
<reference evidence="2 3" key="1">
    <citation type="journal article" date="2017" name="PLoS Biol.">
        <title>The sea cucumber genome provides insights into morphological evolution and visceral regeneration.</title>
        <authorList>
            <person name="Zhang X."/>
            <person name="Sun L."/>
            <person name="Yuan J."/>
            <person name="Sun Y."/>
            <person name="Gao Y."/>
            <person name="Zhang L."/>
            <person name="Li S."/>
            <person name="Dai H."/>
            <person name="Hamel J.F."/>
            <person name="Liu C."/>
            <person name="Yu Y."/>
            <person name="Liu S."/>
            <person name="Lin W."/>
            <person name="Guo K."/>
            <person name="Jin S."/>
            <person name="Xu P."/>
            <person name="Storey K.B."/>
            <person name="Huan P."/>
            <person name="Zhang T."/>
            <person name="Zhou Y."/>
            <person name="Zhang J."/>
            <person name="Lin C."/>
            <person name="Li X."/>
            <person name="Xing L."/>
            <person name="Huo D."/>
            <person name="Sun M."/>
            <person name="Wang L."/>
            <person name="Mercier A."/>
            <person name="Li F."/>
            <person name="Yang H."/>
            <person name="Xiang J."/>
        </authorList>
    </citation>
    <scope>NUCLEOTIDE SEQUENCE [LARGE SCALE GENOMIC DNA]</scope>
    <source>
        <strain evidence="2">Shaxun</strain>
        <tissue evidence="2">Muscle</tissue>
    </source>
</reference>
<evidence type="ECO:0000256" key="1">
    <source>
        <dbReference type="SAM" id="MobiDB-lite"/>
    </source>
</evidence>
<dbReference type="OrthoDB" id="10665435at2759"/>
<gene>
    <name evidence="2" type="ORF">BSL78_12977</name>
</gene>
<proteinExistence type="predicted"/>
<sequence length="439" mass="48493">MSQLSLNSSRGSELYVYPAQFLKVYKILYGSEPRNVSEDDGSAHNYTDYQEFINRRFGGLNHGALYRHESKSSIYSVTGVLGILSGTPVGGPKSGSSEGEDSLSEGLVNSFEDSLFSPETLQDVLCNEETVHDLYNSDNQTDFNTSRSFADATCNREDSYDIFESLSNELHDQIDTGKVLDLLNITDEELSRMKNMTAALMDEDALQSLVAFAEILPADSCPEEPLRPPHRASLDLTTLSMRRHPGSHRECHLPAVNSTNVTESSNCSSPCNQSSSWRNLIAHPEFMQNVSMKPEVRNFILNDSLISPPLIEQNLDVLDNVACAWLSLVGPIKWDILSASRTRTTWSICPDKAASRNITVFASLVFDVDQDGNLPATWFTRSAEFKLHGQDGPDPSSFLRWLGSHASITESSATTPTDLFGCRTSSREPSSIKDGQTSH</sequence>
<keyword evidence="2" id="KW-0067">ATP-binding</keyword>
<organism evidence="2 3">
    <name type="scientific">Stichopus japonicus</name>
    <name type="common">Sea cucumber</name>
    <dbReference type="NCBI Taxonomy" id="307972"/>
    <lineage>
        <taxon>Eukaryota</taxon>
        <taxon>Metazoa</taxon>
        <taxon>Echinodermata</taxon>
        <taxon>Eleutherozoa</taxon>
        <taxon>Echinozoa</taxon>
        <taxon>Holothuroidea</taxon>
        <taxon>Aspidochirotacea</taxon>
        <taxon>Aspidochirotida</taxon>
        <taxon>Stichopodidae</taxon>
        <taxon>Apostichopus</taxon>
    </lineage>
</organism>
<evidence type="ECO:0000313" key="3">
    <source>
        <dbReference type="Proteomes" id="UP000230750"/>
    </source>
</evidence>
<accession>A0A2G8KQ42</accession>
<keyword evidence="2" id="KW-0547">Nucleotide-binding</keyword>
<protein>
    <submittedName>
        <fullName evidence="2">Putative ATP-binding cassette sub-family A member 2</fullName>
    </submittedName>
</protein>
<evidence type="ECO:0000313" key="2">
    <source>
        <dbReference type="EMBL" id="PIK50132.1"/>
    </source>
</evidence>
<dbReference type="AlphaFoldDB" id="A0A2G8KQ42"/>
<name>A0A2G8KQ42_STIJA</name>
<keyword evidence="3" id="KW-1185">Reference proteome</keyword>
<dbReference type="Proteomes" id="UP000230750">
    <property type="component" value="Unassembled WGS sequence"/>
</dbReference>
<comment type="caution">
    <text evidence="2">The sequence shown here is derived from an EMBL/GenBank/DDBJ whole genome shotgun (WGS) entry which is preliminary data.</text>
</comment>
<feature type="region of interest" description="Disordered" evidence="1">
    <location>
        <begin position="417"/>
        <end position="439"/>
    </location>
</feature>
<dbReference type="EMBL" id="MRZV01000432">
    <property type="protein sequence ID" value="PIK50132.1"/>
    <property type="molecule type" value="Genomic_DNA"/>
</dbReference>
<dbReference type="GO" id="GO:0005524">
    <property type="term" value="F:ATP binding"/>
    <property type="evidence" value="ECO:0007669"/>
    <property type="project" value="UniProtKB-KW"/>
</dbReference>